<dbReference type="GO" id="GO:0006631">
    <property type="term" value="P:fatty acid metabolic process"/>
    <property type="evidence" value="ECO:0007669"/>
    <property type="project" value="TreeGrafter"/>
</dbReference>
<gene>
    <name evidence="3" type="ORF">BDV30DRAFT_243647</name>
</gene>
<dbReference type="EMBL" id="ML732877">
    <property type="protein sequence ID" value="KAB8268154.1"/>
    <property type="molecule type" value="Genomic_DNA"/>
</dbReference>
<dbReference type="InterPro" id="IPR020845">
    <property type="entry name" value="AMP-binding_CS"/>
</dbReference>
<sequence>MTEHFGNGDWSAAKMSRLIQEKTIPTTPGFSFTHGPLEPSLQTTTIGDLLKFHAESSPDHCALIAPSSSTRLTYSELNDRIALVARALLSSGIKAGDRVGIFAGNTAEWVEVFLATARIGAVAVLLNTFFTTSEIKDSVRFTECSLLFISDTLGSHDLWPCINYLETVMENGRAECLLPDLKEIVIFSSNIQKGCRFRSYETYLLRTMRTSEADLGSIEKRVTSDMVCNFQFTSGTTGLPKAAALSHFNIINNAVLMGQIIRLTRDDIVCCPAPLFHAAGLVLGLIGCLTHGATLVLPSPTFDPAITAQVLRSEQCTAIHGVPTILAAIVASYQQMDVRPPPLRTGILGGSQVSPALLRKVQASFGLQDLGVAYGMTETSPLSYIGTGRHADDTAIWLSIMPHTYAKVIDKQGKIVPTGVPGELCIAGYLLQQGYYRNPEKTQEVMRFDEDKQLLWMHTGDEAIMNENGDCHITGRLKEIIIRGGENVYPGEIEDRLNLHPAIAMSAVVGIEDKKYGEVVGAFLELVGQDPPVIEEIQSWVRQTLGKHKAPQWVFYLGKEGVPDCFPKTGSGKIKKTDLSAIGNRLVHRKGKL</sequence>
<dbReference type="InterPro" id="IPR045851">
    <property type="entry name" value="AMP-bd_C_sf"/>
</dbReference>
<dbReference type="GO" id="GO:0031956">
    <property type="term" value="F:medium-chain fatty acid-CoA ligase activity"/>
    <property type="evidence" value="ECO:0007669"/>
    <property type="project" value="TreeGrafter"/>
</dbReference>
<reference evidence="3 4" key="1">
    <citation type="submission" date="2019-04" db="EMBL/GenBank/DDBJ databases">
        <title>Fungal friends and foes A comparative genomics study of 23 Aspergillus species from section Flavi.</title>
        <authorList>
            <consortium name="DOE Joint Genome Institute"/>
            <person name="Kjaerbolling I."/>
            <person name="Vesth T.C."/>
            <person name="Frisvad J.C."/>
            <person name="Nybo J.L."/>
            <person name="Theobald S."/>
            <person name="Kildgaard S."/>
            <person name="Petersen T.I."/>
            <person name="Kuo A."/>
            <person name="Sato A."/>
            <person name="Lyhne E.K."/>
            <person name="Kogle M.E."/>
            <person name="Wiebenga A."/>
            <person name="Kun R.S."/>
            <person name="Lubbers R.J."/>
            <person name="Makela M.R."/>
            <person name="Barry K."/>
            <person name="Chovatia M."/>
            <person name="Clum A."/>
            <person name="Daum C."/>
            <person name="Haridas S."/>
            <person name="He G."/>
            <person name="LaButti K."/>
            <person name="Lipzen A."/>
            <person name="Mondo S."/>
            <person name="Pangilinan J."/>
            <person name="Riley R."/>
            <person name="Salamov A."/>
            <person name="Simmons B.A."/>
            <person name="Magnuson J.K."/>
            <person name="Henrissat B."/>
            <person name="Mortensen U.H."/>
            <person name="Larsen T.O."/>
            <person name="De vries R.P."/>
            <person name="Grigoriev I.V."/>
            <person name="Machida M."/>
            <person name="Baker S.E."/>
            <person name="Andersen M.R."/>
        </authorList>
    </citation>
    <scope>NUCLEOTIDE SEQUENCE [LARGE SCALE GENOMIC DNA]</scope>
    <source>
        <strain evidence="3 4">CBS 117635</strain>
    </source>
</reference>
<dbReference type="AlphaFoldDB" id="A0A5N6IPP4"/>
<proteinExistence type="predicted"/>
<dbReference type="Proteomes" id="UP000326289">
    <property type="component" value="Unassembled WGS sequence"/>
</dbReference>
<dbReference type="SUPFAM" id="SSF56801">
    <property type="entry name" value="Acetyl-CoA synthetase-like"/>
    <property type="match status" value="1"/>
</dbReference>
<name>A0A5N6IPP4_9EURO</name>
<dbReference type="Gene3D" id="3.40.50.12780">
    <property type="entry name" value="N-terminal domain of ligase-like"/>
    <property type="match status" value="1"/>
</dbReference>
<evidence type="ECO:0000313" key="4">
    <source>
        <dbReference type="Proteomes" id="UP000326289"/>
    </source>
</evidence>
<accession>A0A5N6IPP4</accession>
<evidence type="ECO:0000259" key="2">
    <source>
        <dbReference type="Pfam" id="PF13193"/>
    </source>
</evidence>
<protein>
    <recommendedName>
        <fullName evidence="5">Acetyl-CoA synthetase-like protein</fullName>
    </recommendedName>
</protein>
<dbReference type="PANTHER" id="PTHR43201">
    <property type="entry name" value="ACYL-COA SYNTHETASE"/>
    <property type="match status" value="1"/>
</dbReference>
<keyword evidence="4" id="KW-1185">Reference proteome</keyword>
<dbReference type="InterPro" id="IPR000873">
    <property type="entry name" value="AMP-dep_synth/lig_dom"/>
</dbReference>
<dbReference type="PANTHER" id="PTHR43201:SF6">
    <property type="entry name" value="ACYL COA SYNTHETASE (EUROFUNG)"/>
    <property type="match status" value="1"/>
</dbReference>
<evidence type="ECO:0000259" key="1">
    <source>
        <dbReference type="Pfam" id="PF00501"/>
    </source>
</evidence>
<dbReference type="InterPro" id="IPR042099">
    <property type="entry name" value="ANL_N_sf"/>
</dbReference>
<evidence type="ECO:0008006" key="5">
    <source>
        <dbReference type="Google" id="ProtNLM"/>
    </source>
</evidence>
<dbReference type="InterPro" id="IPR025110">
    <property type="entry name" value="AMP-bd_C"/>
</dbReference>
<evidence type="ECO:0000313" key="3">
    <source>
        <dbReference type="EMBL" id="KAB8268154.1"/>
    </source>
</evidence>
<dbReference type="Gene3D" id="3.30.300.30">
    <property type="match status" value="1"/>
</dbReference>
<dbReference type="PROSITE" id="PS00455">
    <property type="entry name" value="AMP_BINDING"/>
    <property type="match status" value="1"/>
</dbReference>
<feature type="domain" description="AMP-dependent synthetase/ligase" evidence="1">
    <location>
        <begin position="53"/>
        <end position="436"/>
    </location>
</feature>
<organism evidence="3 4">
    <name type="scientific">Aspergillus minisclerotigenes</name>
    <dbReference type="NCBI Taxonomy" id="656917"/>
    <lineage>
        <taxon>Eukaryota</taxon>
        <taxon>Fungi</taxon>
        <taxon>Dikarya</taxon>
        <taxon>Ascomycota</taxon>
        <taxon>Pezizomycotina</taxon>
        <taxon>Eurotiomycetes</taxon>
        <taxon>Eurotiomycetidae</taxon>
        <taxon>Eurotiales</taxon>
        <taxon>Aspergillaceae</taxon>
        <taxon>Aspergillus</taxon>
        <taxon>Aspergillus subgen. Circumdati</taxon>
    </lineage>
</organism>
<dbReference type="Pfam" id="PF13193">
    <property type="entry name" value="AMP-binding_C"/>
    <property type="match status" value="1"/>
</dbReference>
<feature type="domain" description="AMP-binding enzyme C-terminal" evidence="2">
    <location>
        <begin position="492"/>
        <end position="573"/>
    </location>
</feature>
<dbReference type="Pfam" id="PF00501">
    <property type="entry name" value="AMP-binding"/>
    <property type="match status" value="1"/>
</dbReference>